<organism evidence="16">
    <name type="scientific">Angomonas desouzai</name>
    <dbReference type="NCBI Taxonomy" id="59800"/>
    <lineage>
        <taxon>Eukaryota</taxon>
        <taxon>Discoba</taxon>
        <taxon>Euglenozoa</taxon>
        <taxon>Kinetoplastea</taxon>
        <taxon>Metakinetoplastina</taxon>
        <taxon>Trypanosomatida</taxon>
        <taxon>Trypanosomatidae</taxon>
        <taxon>Strigomonadinae</taxon>
        <taxon>Angomonas</taxon>
    </lineage>
</organism>
<dbReference type="GO" id="GO:0004412">
    <property type="term" value="F:homoserine dehydrogenase activity"/>
    <property type="evidence" value="ECO:0007669"/>
    <property type="project" value="UniProtKB-EC"/>
</dbReference>
<feature type="binding site" evidence="11">
    <location>
        <position position="118"/>
    </location>
    <ligand>
        <name>NADPH</name>
        <dbReference type="ChEBI" id="CHEBI:57783"/>
    </ligand>
</feature>
<evidence type="ECO:0000256" key="11">
    <source>
        <dbReference type="PIRSR" id="PIRSR036497-2"/>
    </source>
</evidence>
<comment type="similarity">
    <text evidence="3 13">Belongs to the homoserine dehydrogenase family.</text>
</comment>
<dbReference type="PIRSF" id="PIRSF036497">
    <property type="entry name" value="HDH_short"/>
    <property type="match status" value="1"/>
</dbReference>
<evidence type="ECO:0000256" key="8">
    <source>
        <dbReference type="ARBA" id="ARBA00023002"/>
    </source>
</evidence>
<dbReference type="InterPro" id="IPR022697">
    <property type="entry name" value="HDH_short"/>
</dbReference>
<dbReference type="PROSITE" id="PS01042">
    <property type="entry name" value="HOMOSER_DHGENASE"/>
    <property type="match status" value="1"/>
</dbReference>
<evidence type="ECO:0000256" key="6">
    <source>
        <dbReference type="ARBA" id="ARBA00022605"/>
    </source>
</evidence>
<dbReference type="Pfam" id="PF03447">
    <property type="entry name" value="NAD_binding_3"/>
    <property type="match status" value="1"/>
</dbReference>
<dbReference type="SUPFAM" id="SSF55347">
    <property type="entry name" value="Glyceraldehyde-3-phosphate dehydrogenase-like, C-terminal domain"/>
    <property type="match status" value="1"/>
</dbReference>
<comment type="pathway">
    <text evidence="2 12">Amino-acid biosynthesis; L-methionine biosynthesis via de novo pathway; L-homoserine from L-aspartate: step 3/3.</text>
</comment>
<dbReference type="GO" id="GO:0009088">
    <property type="term" value="P:threonine biosynthetic process"/>
    <property type="evidence" value="ECO:0007669"/>
    <property type="project" value="UniProtKB-UniPathway"/>
</dbReference>
<keyword evidence="11 12" id="KW-0521">NADP</keyword>
<dbReference type="GO" id="GO:0009086">
    <property type="term" value="P:methionine biosynthetic process"/>
    <property type="evidence" value="ECO:0007669"/>
    <property type="project" value="UniProtKB-KW"/>
</dbReference>
<keyword evidence="6 12" id="KW-0028">Amino-acid biosynthesis</keyword>
<reference evidence="16" key="1">
    <citation type="submission" date="2013-02" db="EMBL/GenBank/DDBJ databases">
        <title>Genomic Cooperation Between Trypanosomatids and Their Bacterial Endosymbionts in the Synthesis of Essential Amino Acids Heavily Influenced by Multiple Lateral Gene Transfer Events.</title>
        <authorList>
            <person name="Alves J.M.P."/>
            <person name="Klein C."/>
            <person name="Maia da Silva F."/>
            <person name="Costa Martins A.G."/>
            <person name="Serrano M.G."/>
            <person name="Buck G.A."/>
            <person name="Vasconcelos A.T.R."/>
            <person name="France-Sagot M."/>
            <person name="Teixeira M.M.G."/>
            <person name="Motta M.C.M."/>
            <person name="Camargo E.P."/>
        </authorList>
    </citation>
    <scope>NUCLEOTIDE SEQUENCE</scope>
</reference>
<dbReference type="Gene3D" id="3.30.360.10">
    <property type="entry name" value="Dihydrodipicolinate Reductase, domain 2"/>
    <property type="match status" value="1"/>
</dbReference>
<dbReference type="SUPFAM" id="SSF51735">
    <property type="entry name" value="NAD(P)-binding Rossmann-fold domains"/>
    <property type="match status" value="1"/>
</dbReference>
<dbReference type="UniPathway" id="UPA00050">
    <property type="reaction ID" value="UER00063"/>
</dbReference>
<evidence type="ECO:0000256" key="1">
    <source>
        <dbReference type="ARBA" id="ARBA00005056"/>
    </source>
</evidence>
<evidence type="ECO:0000256" key="3">
    <source>
        <dbReference type="ARBA" id="ARBA00006753"/>
    </source>
</evidence>
<dbReference type="AlphaFoldDB" id="U5KMK8"/>
<feature type="domain" description="Aspartate/homoserine dehydrogenase NAD-binding" evidence="15">
    <location>
        <begin position="10"/>
        <end position="139"/>
    </location>
</feature>
<keyword evidence="9 12" id="KW-0486">Methionine biosynthesis</keyword>
<dbReference type="EC" id="1.1.1.3" evidence="4 12"/>
<evidence type="ECO:0000256" key="9">
    <source>
        <dbReference type="ARBA" id="ARBA00023167"/>
    </source>
</evidence>
<evidence type="ECO:0000256" key="5">
    <source>
        <dbReference type="ARBA" id="ARBA00013376"/>
    </source>
</evidence>
<feature type="domain" description="Homoserine dehydrogenase catalytic" evidence="14">
    <location>
        <begin position="163"/>
        <end position="345"/>
    </location>
</feature>
<feature type="active site" description="Proton donor" evidence="10">
    <location>
        <position position="234"/>
    </location>
</feature>
<feature type="binding site" evidence="11">
    <location>
        <begin position="10"/>
        <end position="15"/>
    </location>
    <ligand>
        <name>NADP(+)</name>
        <dbReference type="ChEBI" id="CHEBI:58349"/>
    </ligand>
</feature>
<comment type="catalytic activity">
    <reaction evidence="12">
        <text>L-homoserine + NADP(+) = L-aspartate 4-semialdehyde + NADPH + H(+)</text>
        <dbReference type="Rhea" id="RHEA:15761"/>
        <dbReference type="ChEBI" id="CHEBI:15378"/>
        <dbReference type="ChEBI" id="CHEBI:57476"/>
        <dbReference type="ChEBI" id="CHEBI:57783"/>
        <dbReference type="ChEBI" id="CHEBI:58349"/>
        <dbReference type="ChEBI" id="CHEBI:537519"/>
        <dbReference type="EC" id="1.1.1.3"/>
    </reaction>
</comment>
<dbReference type="GO" id="GO:0050661">
    <property type="term" value="F:NADP binding"/>
    <property type="evidence" value="ECO:0007669"/>
    <property type="project" value="InterPro"/>
</dbReference>
<proteinExistence type="inferred from homology"/>
<evidence type="ECO:0000313" key="16">
    <source>
        <dbReference type="EMBL" id="AGT02803.1"/>
    </source>
</evidence>
<dbReference type="InterPro" id="IPR036291">
    <property type="entry name" value="NAD(P)-bd_dom_sf"/>
</dbReference>
<dbReference type="NCBIfam" id="NF004976">
    <property type="entry name" value="PRK06349.1"/>
    <property type="match status" value="1"/>
</dbReference>
<dbReference type="EMBL" id="KC584075">
    <property type="protein sequence ID" value="AGT02803.1"/>
    <property type="molecule type" value="Genomic_DNA"/>
</dbReference>
<dbReference type="PANTHER" id="PTHR43331:SF1">
    <property type="entry name" value="HOMOSERINE DEHYDROGENASE"/>
    <property type="match status" value="1"/>
</dbReference>
<dbReference type="UniPathway" id="UPA00051">
    <property type="reaction ID" value="UER00465"/>
</dbReference>
<comment type="pathway">
    <text evidence="1 12">Amino-acid biosynthesis; L-threonine biosynthesis; L-threonine from L-aspartate: step 3/5.</text>
</comment>
<protein>
    <recommendedName>
        <fullName evidence="5 12">Homoserine dehydrogenase</fullName>
        <ecNumber evidence="4 12">1.1.1.3</ecNumber>
    </recommendedName>
</protein>
<sequence>MRTVRVAIVGFGFVGQGVYNILQERREEYKAAYQMDVHVHKVLVNQLHKENRTLPTGFDPSLLTDTYTDIFPSFPQSAGAKNPNAIDYVFECSVGEEPAFSYLKAALEEGASVITANKVMFASHMTTLQTLAKEINDRLLQEGADRDKLVRVGFEATVAGGVPIIKMIQRMLPTQKVNKVEGILNGTTNFILSDMREHLSEKKSYESSLKEAQEKGYAEADPFNDVSGKDAFYKLMILSQLCFGKMPKWEEVEVVGIQDITSDAIAAAQDNGQQRYRHVASITKEGEVLKGKVTPQLVSPTHSLHGVEGSTNAIAVHCDYLNCITVLGPGAGSYPTGSAMVEDFLSMESLKRGY</sequence>
<evidence type="ECO:0000256" key="2">
    <source>
        <dbReference type="ARBA" id="ARBA00005062"/>
    </source>
</evidence>
<evidence type="ECO:0000256" key="12">
    <source>
        <dbReference type="RuleBase" id="RU000579"/>
    </source>
</evidence>
<dbReference type="InterPro" id="IPR005106">
    <property type="entry name" value="Asp/hSer_DH_NAD-bd"/>
</dbReference>
<dbReference type="PANTHER" id="PTHR43331">
    <property type="entry name" value="HOMOSERINE DEHYDROGENASE"/>
    <property type="match status" value="1"/>
</dbReference>
<dbReference type="Gene3D" id="3.40.50.720">
    <property type="entry name" value="NAD(P)-binding Rossmann-like Domain"/>
    <property type="match status" value="1"/>
</dbReference>
<evidence type="ECO:0000256" key="13">
    <source>
        <dbReference type="RuleBase" id="RU004171"/>
    </source>
</evidence>
<evidence type="ECO:0000256" key="7">
    <source>
        <dbReference type="ARBA" id="ARBA00022697"/>
    </source>
</evidence>
<accession>U5KMK8</accession>
<evidence type="ECO:0000256" key="10">
    <source>
        <dbReference type="PIRSR" id="PIRSR036497-1"/>
    </source>
</evidence>
<dbReference type="InterPro" id="IPR019811">
    <property type="entry name" value="HDH_CS"/>
</dbReference>
<evidence type="ECO:0000259" key="15">
    <source>
        <dbReference type="Pfam" id="PF03447"/>
    </source>
</evidence>
<keyword evidence="8 12" id="KW-0560">Oxidoreductase</keyword>
<dbReference type="FunFam" id="3.30.360.10:FF:000005">
    <property type="entry name" value="Homoserine dehydrogenase"/>
    <property type="match status" value="1"/>
</dbReference>
<dbReference type="InterPro" id="IPR001342">
    <property type="entry name" value="HDH_cat"/>
</dbReference>
<evidence type="ECO:0000256" key="4">
    <source>
        <dbReference type="ARBA" id="ARBA00013213"/>
    </source>
</evidence>
<feature type="binding site" evidence="11">
    <location>
        <position position="219"/>
    </location>
    <ligand>
        <name>L-homoserine</name>
        <dbReference type="ChEBI" id="CHEBI:57476"/>
    </ligand>
</feature>
<dbReference type="Pfam" id="PF00742">
    <property type="entry name" value="Homoserine_dh"/>
    <property type="match status" value="1"/>
</dbReference>
<evidence type="ECO:0000259" key="14">
    <source>
        <dbReference type="Pfam" id="PF00742"/>
    </source>
</evidence>
<keyword evidence="7 12" id="KW-0791">Threonine biosynthesis</keyword>
<name>U5KMK8_9TRYP</name>